<proteinExistence type="predicted"/>
<evidence type="ECO:0000313" key="4">
    <source>
        <dbReference type="Proteomes" id="UP000230002"/>
    </source>
</evidence>
<evidence type="ECO:0000256" key="2">
    <source>
        <dbReference type="SAM" id="SignalP"/>
    </source>
</evidence>
<feature type="region of interest" description="Disordered" evidence="1">
    <location>
        <begin position="69"/>
        <end position="90"/>
    </location>
</feature>
<feature type="chain" id="PRO_5013701456" description="Transporter" evidence="2">
    <location>
        <begin position="21"/>
        <end position="135"/>
    </location>
</feature>
<evidence type="ECO:0000313" key="3">
    <source>
        <dbReference type="EMBL" id="PIL32928.1"/>
    </source>
</evidence>
<comment type="caution">
    <text evidence="3">The sequence shown here is derived from an EMBL/GenBank/DDBJ whole genome shotgun (WGS) entry which is preliminary data.</text>
</comment>
<reference evidence="3 4" key="1">
    <citation type="journal article" date="2015" name="Sci. Rep.">
        <title>Chromosome-level genome map provides insights into diverse defense mechanisms in the medicinal fungus Ganoderma sinense.</title>
        <authorList>
            <person name="Zhu Y."/>
            <person name="Xu J."/>
            <person name="Sun C."/>
            <person name="Zhou S."/>
            <person name="Xu H."/>
            <person name="Nelson D.R."/>
            <person name="Qian J."/>
            <person name="Song J."/>
            <person name="Luo H."/>
            <person name="Xiang L."/>
            <person name="Li Y."/>
            <person name="Xu Z."/>
            <person name="Ji A."/>
            <person name="Wang L."/>
            <person name="Lu S."/>
            <person name="Hayward A."/>
            <person name="Sun W."/>
            <person name="Li X."/>
            <person name="Schwartz D.C."/>
            <person name="Wang Y."/>
            <person name="Chen S."/>
        </authorList>
    </citation>
    <scope>NUCLEOTIDE SEQUENCE [LARGE SCALE GENOMIC DNA]</scope>
    <source>
        <strain evidence="3 4">ZZ0214-1</strain>
    </source>
</reference>
<keyword evidence="4" id="KW-1185">Reference proteome</keyword>
<keyword evidence="2" id="KW-0732">Signal</keyword>
<accession>A0A2G8SH79</accession>
<dbReference type="Proteomes" id="UP000230002">
    <property type="component" value="Unassembled WGS sequence"/>
</dbReference>
<gene>
    <name evidence="3" type="ORF">GSI_05046</name>
</gene>
<dbReference type="EMBL" id="AYKW01000009">
    <property type="protein sequence ID" value="PIL32928.1"/>
    <property type="molecule type" value="Genomic_DNA"/>
</dbReference>
<sequence>MFMLRFTAFYGLVFIAATEAFPGMIPNFVREDAPISDSKPIQLSSGNGEVATSLLAHTPSSTVLLDTSATPPVASLPPPATTVRPSVPGESATVSTFGIPTMTHGAAQTVQRRETVTESPGRVVSVAPRGTFLMT</sequence>
<dbReference type="OrthoDB" id="2764235at2759"/>
<evidence type="ECO:0000256" key="1">
    <source>
        <dbReference type="SAM" id="MobiDB-lite"/>
    </source>
</evidence>
<protein>
    <recommendedName>
        <fullName evidence="5">Transporter</fullName>
    </recommendedName>
</protein>
<organism evidence="3 4">
    <name type="scientific">Ganoderma sinense ZZ0214-1</name>
    <dbReference type="NCBI Taxonomy" id="1077348"/>
    <lineage>
        <taxon>Eukaryota</taxon>
        <taxon>Fungi</taxon>
        <taxon>Dikarya</taxon>
        <taxon>Basidiomycota</taxon>
        <taxon>Agaricomycotina</taxon>
        <taxon>Agaricomycetes</taxon>
        <taxon>Polyporales</taxon>
        <taxon>Polyporaceae</taxon>
        <taxon>Ganoderma</taxon>
    </lineage>
</organism>
<feature type="signal peptide" evidence="2">
    <location>
        <begin position="1"/>
        <end position="20"/>
    </location>
</feature>
<evidence type="ECO:0008006" key="5">
    <source>
        <dbReference type="Google" id="ProtNLM"/>
    </source>
</evidence>
<name>A0A2G8SH79_9APHY</name>
<dbReference type="AlphaFoldDB" id="A0A2G8SH79"/>